<name>A0A975NY53_9BRAD</name>
<keyword evidence="4 9" id="KW-0812">Transmembrane</keyword>
<gene>
    <name evidence="10" type="ORF">KMZ93_19640</name>
</gene>
<evidence type="ECO:0000313" key="10">
    <source>
        <dbReference type="EMBL" id="QWG22174.1"/>
    </source>
</evidence>
<protein>
    <submittedName>
        <fullName evidence="10">Branched-chain amino acid ABC transporter permease</fullName>
    </submittedName>
</protein>
<evidence type="ECO:0000256" key="4">
    <source>
        <dbReference type="ARBA" id="ARBA00022692"/>
    </source>
</evidence>
<feature type="transmembrane region" description="Helical" evidence="9">
    <location>
        <begin position="258"/>
        <end position="279"/>
    </location>
</feature>
<feature type="transmembrane region" description="Helical" evidence="9">
    <location>
        <begin position="141"/>
        <end position="161"/>
    </location>
</feature>
<dbReference type="Pfam" id="PF02653">
    <property type="entry name" value="BPD_transp_2"/>
    <property type="match status" value="1"/>
</dbReference>
<comment type="similarity">
    <text evidence="8">Belongs to the binding-protein-dependent transport system permease family. LivHM subfamily.</text>
</comment>
<keyword evidence="7 9" id="KW-0472">Membrane</keyword>
<evidence type="ECO:0000256" key="2">
    <source>
        <dbReference type="ARBA" id="ARBA00022448"/>
    </source>
</evidence>
<dbReference type="EMBL" id="CP076136">
    <property type="protein sequence ID" value="QWG22174.1"/>
    <property type="molecule type" value="Genomic_DNA"/>
</dbReference>
<evidence type="ECO:0000256" key="3">
    <source>
        <dbReference type="ARBA" id="ARBA00022475"/>
    </source>
</evidence>
<reference evidence="10 11" key="1">
    <citation type="submission" date="2021-06" db="EMBL/GenBank/DDBJ databases">
        <title>Bradyrhizobium sp. S2-11-4 Genome sequencing.</title>
        <authorList>
            <person name="Jin L."/>
        </authorList>
    </citation>
    <scope>NUCLEOTIDE SEQUENCE [LARGE SCALE GENOMIC DNA]</scope>
    <source>
        <strain evidence="10 11">S2-11-4</strain>
    </source>
</reference>
<sequence>MTVELLIQLLVSGLGMGFIFALIAIGLALIYGVVGVVNFAHGEFLMMSMYATYFAFALGGFDPLVTLPFIAIAMFGFGIAVYYFLMRRVLGEVMHAQIFATFGLMVFMQAAAQFFFGADYFSVDHSLLSGVLRIGGITMPMPQIAAAAGAMVCTLGLYAFVFRTELGRALRAVSQDRVAALTMGIDADRMNALAWGLASACVGVAGSLLSIFYYVFPRVGAVFVLVAYVTVALGGFGSISGALLAGIIIGVLQVLSGFFLTSTLKFVPVYLLYLAVVLFRPKGLLGRQ</sequence>
<dbReference type="PANTHER" id="PTHR11795:SF445">
    <property type="entry name" value="AMINO ACID ABC TRANSPORTER PERMEASE PROTEIN"/>
    <property type="match status" value="1"/>
</dbReference>
<comment type="subcellular location">
    <subcellularLocation>
        <location evidence="1">Cell membrane</location>
        <topology evidence="1">Multi-pass membrane protein</topology>
    </subcellularLocation>
</comment>
<keyword evidence="5" id="KW-0029">Amino-acid transport</keyword>
<evidence type="ECO:0000256" key="8">
    <source>
        <dbReference type="ARBA" id="ARBA00037998"/>
    </source>
</evidence>
<dbReference type="GO" id="GO:0005886">
    <property type="term" value="C:plasma membrane"/>
    <property type="evidence" value="ECO:0007669"/>
    <property type="project" value="UniProtKB-SubCell"/>
</dbReference>
<evidence type="ECO:0000256" key="1">
    <source>
        <dbReference type="ARBA" id="ARBA00004651"/>
    </source>
</evidence>
<dbReference type="RefSeq" id="WP_215602943.1">
    <property type="nucleotide sequence ID" value="NZ_CP076136.1"/>
</dbReference>
<dbReference type="PANTHER" id="PTHR11795">
    <property type="entry name" value="BRANCHED-CHAIN AMINO ACID TRANSPORT SYSTEM PERMEASE PROTEIN LIVH"/>
    <property type="match status" value="1"/>
</dbReference>
<keyword evidence="2" id="KW-0813">Transport</keyword>
<keyword evidence="11" id="KW-1185">Reference proteome</keyword>
<evidence type="ECO:0000256" key="6">
    <source>
        <dbReference type="ARBA" id="ARBA00022989"/>
    </source>
</evidence>
<organism evidence="10 11">
    <name type="scientific">Bradyrhizobium sediminis</name>
    <dbReference type="NCBI Taxonomy" id="2840469"/>
    <lineage>
        <taxon>Bacteria</taxon>
        <taxon>Pseudomonadati</taxon>
        <taxon>Pseudomonadota</taxon>
        <taxon>Alphaproteobacteria</taxon>
        <taxon>Hyphomicrobiales</taxon>
        <taxon>Nitrobacteraceae</taxon>
        <taxon>Bradyrhizobium</taxon>
    </lineage>
</organism>
<evidence type="ECO:0000256" key="9">
    <source>
        <dbReference type="SAM" id="Phobius"/>
    </source>
</evidence>
<proteinExistence type="inferred from homology"/>
<dbReference type="InterPro" id="IPR052157">
    <property type="entry name" value="BCAA_transport_permease"/>
</dbReference>
<evidence type="ECO:0000313" key="11">
    <source>
        <dbReference type="Proteomes" id="UP000676951"/>
    </source>
</evidence>
<evidence type="ECO:0000256" key="5">
    <source>
        <dbReference type="ARBA" id="ARBA00022970"/>
    </source>
</evidence>
<dbReference type="Proteomes" id="UP000676951">
    <property type="component" value="Chromosome"/>
</dbReference>
<evidence type="ECO:0000256" key="7">
    <source>
        <dbReference type="ARBA" id="ARBA00023136"/>
    </source>
</evidence>
<feature type="transmembrane region" description="Helical" evidence="9">
    <location>
        <begin position="222"/>
        <end position="251"/>
    </location>
</feature>
<feature type="transmembrane region" description="Helical" evidence="9">
    <location>
        <begin position="67"/>
        <end position="86"/>
    </location>
</feature>
<dbReference type="InterPro" id="IPR001851">
    <property type="entry name" value="ABC_transp_permease"/>
</dbReference>
<feature type="transmembrane region" description="Helical" evidence="9">
    <location>
        <begin position="98"/>
        <end position="121"/>
    </location>
</feature>
<feature type="transmembrane region" description="Helical" evidence="9">
    <location>
        <begin position="192"/>
        <end position="216"/>
    </location>
</feature>
<dbReference type="GO" id="GO:0006865">
    <property type="term" value="P:amino acid transport"/>
    <property type="evidence" value="ECO:0007669"/>
    <property type="project" value="UniProtKB-KW"/>
</dbReference>
<dbReference type="GO" id="GO:0022857">
    <property type="term" value="F:transmembrane transporter activity"/>
    <property type="evidence" value="ECO:0007669"/>
    <property type="project" value="InterPro"/>
</dbReference>
<accession>A0A975NY53</accession>
<keyword evidence="3" id="KW-1003">Cell membrane</keyword>
<feature type="transmembrane region" description="Helical" evidence="9">
    <location>
        <begin position="44"/>
        <end position="61"/>
    </location>
</feature>
<keyword evidence="6 9" id="KW-1133">Transmembrane helix</keyword>
<dbReference type="AlphaFoldDB" id="A0A975NY53"/>
<dbReference type="CDD" id="cd06582">
    <property type="entry name" value="TM_PBP1_LivH_like"/>
    <property type="match status" value="1"/>
</dbReference>
<feature type="transmembrane region" description="Helical" evidence="9">
    <location>
        <begin position="6"/>
        <end position="32"/>
    </location>
</feature>